<dbReference type="Proteomes" id="UP000189670">
    <property type="component" value="Unassembled WGS sequence"/>
</dbReference>
<feature type="coiled-coil region" evidence="1">
    <location>
        <begin position="3"/>
        <end position="86"/>
    </location>
</feature>
<dbReference type="Gene3D" id="1.10.287.1490">
    <property type="match status" value="1"/>
</dbReference>
<dbReference type="EMBL" id="ATBP01003705">
    <property type="protein sequence ID" value="ETR64730.1"/>
    <property type="molecule type" value="Genomic_DNA"/>
</dbReference>
<organism evidence="2 3">
    <name type="scientific">Candidatus Magnetoglobus multicellularis str. Araruama</name>
    <dbReference type="NCBI Taxonomy" id="890399"/>
    <lineage>
        <taxon>Bacteria</taxon>
        <taxon>Pseudomonadati</taxon>
        <taxon>Thermodesulfobacteriota</taxon>
        <taxon>Desulfobacteria</taxon>
        <taxon>Desulfobacterales</taxon>
        <taxon>Desulfobacteraceae</taxon>
        <taxon>Candidatus Magnetoglobus</taxon>
    </lineage>
</organism>
<dbReference type="AlphaFoldDB" id="A0A1V1NQ44"/>
<proteinExistence type="predicted"/>
<protein>
    <recommendedName>
        <fullName evidence="4">Magnetosome protein Mad24</fullName>
    </recommendedName>
</protein>
<keyword evidence="1" id="KW-0175">Coiled coil</keyword>
<evidence type="ECO:0008006" key="4">
    <source>
        <dbReference type="Google" id="ProtNLM"/>
    </source>
</evidence>
<gene>
    <name evidence="2" type="ORF">OMM_15417</name>
</gene>
<evidence type="ECO:0000313" key="2">
    <source>
        <dbReference type="EMBL" id="ETR64730.1"/>
    </source>
</evidence>
<reference evidence="3" key="1">
    <citation type="submission" date="2012-11" db="EMBL/GenBank/DDBJ databases">
        <authorList>
            <person name="Lucero-Rivera Y.E."/>
            <person name="Tovar-Ramirez D."/>
        </authorList>
    </citation>
    <scope>NUCLEOTIDE SEQUENCE [LARGE SCALE GENOMIC DNA]</scope>
    <source>
        <strain evidence="3">Araruama</strain>
    </source>
</reference>
<sequence length="185" mass="21262">MNISTGLKQKEKLLKQIESLETNNTYLKQQMETLETNARQKQAKKHSLLAQLNDIKAQSSEPAAEKNDLENSILFLTSEKQQLTREYQSVKSSLDNNLLAIDSMLKDLGFIKGEIATLIDQVSMLEEELPVRIRDADNLEDKISRSCANAITRLYQDMKAIENKAKVSYYKSYKEWDDIRSARNE</sequence>
<name>A0A1V1NQ44_9BACT</name>
<accession>A0A1V1NQ44</accession>
<evidence type="ECO:0000313" key="3">
    <source>
        <dbReference type="Proteomes" id="UP000189670"/>
    </source>
</evidence>
<evidence type="ECO:0000256" key="1">
    <source>
        <dbReference type="SAM" id="Coils"/>
    </source>
</evidence>
<comment type="caution">
    <text evidence="2">The sequence shown here is derived from an EMBL/GenBank/DDBJ whole genome shotgun (WGS) entry which is preliminary data.</text>
</comment>